<evidence type="ECO:0000256" key="2">
    <source>
        <dbReference type="ARBA" id="ARBA00023136"/>
    </source>
</evidence>
<accession>A0ABR8ULC0</accession>
<feature type="domain" description="C-type lysozyme inhibitor" evidence="6">
    <location>
        <begin position="38"/>
        <end position="101"/>
    </location>
</feature>
<evidence type="ECO:0000313" key="7">
    <source>
        <dbReference type="EMBL" id="MBD7988818.1"/>
    </source>
</evidence>
<protein>
    <submittedName>
        <fullName evidence="7">MliC family protein</fullName>
    </submittedName>
</protein>
<evidence type="ECO:0000256" key="5">
    <source>
        <dbReference type="SAM" id="SignalP"/>
    </source>
</evidence>
<evidence type="ECO:0000256" key="1">
    <source>
        <dbReference type="ARBA" id="ARBA00022729"/>
    </source>
</evidence>
<keyword evidence="3" id="KW-0564">Palmitate</keyword>
<keyword evidence="4" id="KW-0449">Lipoprotein</keyword>
<keyword evidence="2" id="KW-0472">Membrane</keyword>
<dbReference type="Proteomes" id="UP000647183">
    <property type="component" value="Unassembled WGS sequence"/>
</dbReference>
<comment type="caution">
    <text evidence="7">The sequence shown here is derived from an EMBL/GenBank/DDBJ whole genome shotgun (WGS) entry which is preliminary data.</text>
</comment>
<feature type="chain" id="PRO_5046895283" evidence="5">
    <location>
        <begin position="19"/>
        <end position="107"/>
    </location>
</feature>
<evidence type="ECO:0000259" key="6">
    <source>
        <dbReference type="Pfam" id="PF09864"/>
    </source>
</evidence>
<name>A0ABR8ULC0_9GAMM</name>
<feature type="signal peptide" evidence="5">
    <location>
        <begin position="1"/>
        <end position="18"/>
    </location>
</feature>
<sequence length="107" mass="11115">MKAPVSALLATCMASACSAVPDAPAPSAAAGAVREVEFACDGGQSVTVRFHPDERAVLVRNNEEIVLRQQVSGSGFIYGNGPTTIRGKGEDLTVEIGRMAPIRCRAA</sequence>
<reference evidence="7 8" key="1">
    <citation type="submission" date="2020-08" db="EMBL/GenBank/DDBJ databases">
        <title>A Genomic Blueprint of the Chicken Gut Microbiome.</title>
        <authorList>
            <person name="Gilroy R."/>
            <person name="Ravi A."/>
            <person name="Getino M."/>
            <person name="Pursley I."/>
            <person name="Horton D.L."/>
            <person name="Alikhan N.-F."/>
            <person name="Baker D."/>
            <person name="Gharbi K."/>
            <person name="Hall N."/>
            <person name="Watson M."/>
            <person name="Adriaenssens E.M."/>
            <person name="Foster-Nyarko E."/>
            <person name="Jarju S."/>
            <person name="Secka A."/>
            <person name="Antonio M."/>
            <person name="Oren A."/>
            <person name="Chaudhuri R."/>
            <person name="La Ragione R.M."/>
            <person name="Hildebrand F."/>
            <person name="Pallen M.J."/>
        </authorList>
    </citation>
    <scope>NUCLEOTIDE SEQUENCE [LARGE SCALE GENOMIC DNA]</scope>
    <source>
        <strain evidence="7 8">Sa2BVA3</strain>
    </source>
</reference>
<dbReference type="Gene3D" id="2.40.128.200">
    <property type="match status" value="1"/>
</dbReference>
<organism evidence="7 8">
    <name type="scientific">Luteimonas colneyensis</name>
    <dbReference type="NCBI Taxonomy" id="2762230"/>
    <lineage>
        <taxon>Bacteria</taxon>
        <taxon>Pseudomonadati</taxon>
        <taxon>Pseudomonadota</taxon>
        <taxon>Gammaproteobacteria</taxon>
        <taxon>Lysobacterales</taxon>
        <taxon>Lysobacteraceae</taxon>
        <taxon>Luteimonas</taxon>
    </lineage>
</organism>
<dbReference type="PROSITE" id="PS51257">
    <property type="entry name" value="PROKAR_LIPOPROTEIN"/>
    <property type="match status" value="1"/>
</dbReference>
<keyword evidence="8" id="KW-1185">Reference proteome</keyword>
<dbReference type="InterPro" id="IPR036328">
    <property type="entry name" value="MliC_sf"/>
</dbReference>
<dbReference type="RefSeq" id="WP_191729980.1">
    <property type="nucleotide sequence ID" value="NZ_JACSQJ010000007.1"/>
</dbReference>
<dbReference type="EMBL" id="JACSQJ010000007">
    <property type="protein sequence ID" value="MBD7988818.1"/>
    <property type="molecule type" value="Genomic_DNA"/>
</dbReference>
<proteinExistence type="predicted"/>
<evidence type="ECO:0000313" key="8">
    <source>
        <dbReference type="Proteomes" id="UP000647183"/>
    </source>
</evidence>
<keyword evidence="1 5" id="KW-0732">Signal</keyword>
<gene>
    <name evidence="7" type="ORF">H9645_12340</name>
</gene>
<dbReference type="SUPFAM" id="SSF141488">
    <property type="entry name" value="YdhA-like"/>
    <property type="match status" value="1"/>
</dbReference>
<evidence type="ECO:0000256" key="3">
    <source>
        <dbReference type="ARBA" id="ARBA00023139"/>
    </source>
</evidence>
<dbReference type="InterPro" id="IPR018660">
    <property type="entry name" value="MliC"/>
</dbReference>
<evidence type="ECO:0000256" key="4">
    <source>
        <dbReference type="ARBA" id="ARBA00023288"/>
    </source>
</evidence>
<dbReference type="Pfam" id="PF09864">
    <property type="entry name" value="MliC"/>
    <property type="match status" value="1"/>
</dbReference>